<reference evidence="3 4" key="1">
    <citation type="journal article" date="2016" name="Nat. Commun.">
        <title>Thousands of microbial genomes shed light on interconnected biogeochemical processes in an aquifer system.</title>
        <authorList>
            <person name="Anantharaman K."/>
            <person name="Brown C.T."/>
            <person name="Hug L.A."/>
            <person name="Sharon I."/>
            <person name="Castelle C.J."/>
            <person name="Probst A.J."/>
            <person name="Thomas B.C."/>
            <person name="Singh A."/>
            <person name="Wilkins M.J."/>
            <person name="Karaoz U."/>
            <person name="Brodie E.L."/>
            <person name="Williams K.H."/>
            <person name="Hubbard S.S."/>
            <person name="Banfield J.F."/>
        </authorList>
    </citation>
    <scope>NUCLEOTIDE SEQUENCE [LARGE SCALE GENOMIC DNA]</scope>
</reference>
<dbReference type="PANTHER" id="PTHR43000">
    <property type="entry name" value="DTDP-D-GLUCOSE 4,6-DEHYDRATASE-RELATED"/>
    <property type="match status" value="1"/>
</dbReference>
<comment type="similarity">
    <text evidence="1">Belongs to the NAD(P)-dependent epimerase/dehydratase family.</text>
</comment>
<dbReference type="InterPro" id="IPR036291">
    <property type="entry name" value="NAD(P)-bd_dom_sf"/>
</dbReference>
<comment type="caution">
    <text evidence="3">The sequence shown here is derived from an EMBL/GenBank/DDBJ whole genome shotgun (WGS) entry which is preliminary data.</text>
</comment>
<name>A0A1F5E7I8_9BACT</name>
<evidence type="ECO:0000259" key="2">
    <source>
        <dbReference type="Pfam" id="PF01370"/>
    </source>
</evidence>
<dbReference type="SUPFAM" id="SSF51735">
    <property type="entry name" value="NAD(P)-binding Rossmann-fold domains"/>
    <property type="match status" value="1"/>
</dbReference>
<evidence type="ECO:0000256" key="1">
    <source>
        <dbReference type="ARBA" id="ARBA00007637"/>
    </source>
</evidence>
<dbReference type="STRING" id="1797457.A2160_02650"/>
<dbReference type="AlphaFoldDB" id="A0A1F5E7I8"/>
<proteinExistence type="inferred from homology"/>
<evidence type="ECO:0000313" key="3">
    <source>
        <dbReference type="EMBL" id="OGD63359.1"/>
    </source>
</evidence>
<dbReference type="EMBL" id="MEZK01000010">
    <property type="protein sequence ID" value="OGD63359.1"/>
    <property type="molecule type" value="Genomic_DNA"/>
</dbReference>
<gene>
    <name evidence="3" type="ORF">A2160_02650</name>
</gene>
<dbReference type="InterPro" id="IPR001509">
    <property type="entry name" value="Epimerase_deHydtase"/>
</dbReference>
<feature type="domain" description="NAD-dependent epimerase/dehydratase" evidence="2">
    <location>
        <begin position="3"/>
        <end position="208"/>
    </location>
</feature>
<sequence length="276" mass="31735">MRVFITGGTGFIGSQVIRKLTKEKHELFVLSENLANANAWKVQVKHFRPEAMIHLAWEGIPDYSYQMSLKNLRYGIDLFEVAAKMGCKKIISTGSCWEYGTFKGTLNENMAVRPFNAFTAAKNSLHWLGKELAKENDIKFVWARLFFVYGPGQRKKSLIPYLIDCARKGIEPRIKNYETKNDFVYVEDVAEAITKLLSHAKSGTYNVGSGKATSVHKVCKVVYQLLGREKILRDRLFETKPHQADNFWADISRMKQDVRWLPKTDLKQGIKKMLNY</sequence>
<evidence type="ECO:0000313" key="4">
    <source>
        <dbReference type="Proteomes" id="UP000177006"/>
    </source>
</evidence>
<accession>A0A1F5E7I8</accession>
<organism evidence="3 4">
    <name type="scientific">Candidatus Beckwithbacteria bacterium RBG_13_42_9</name>
    <dbReference type="NCBI Taxonomy" id="1797457"/>
    <lineage>
        <taxon>Bacteria</taxon>
        <taxon>Candidatus Beckwithiibacteriota</taxon>
    </lineage>
</organism>
<dbReference type="Proteomes" id="UP000177006">
    <property type="component" value="Unassembled WGS sequence"/>
</dbReference>
<dbReference type="Pfam" id="PF01370">
    <property type="entry name" value="Epimerase"/>
    <property type="match status" value="1"/>
</dbReference>
<dbReference type="Gene3D" id="3.40.50.720">
    <property type="entry name" value="NAD(P)-binding Rossmann-like Domain"/>
    <property type="match status" value="1"/>
</dbReference>
<protein>
    <recommendedName>
        <fullName evidence="2">NAD-dependent epimerase/dehydratase domain-containing protein</fullName>
    </recommendedName>
</protein>